<keyword evidence="2" id="KW-0378">Hydrolase</keyword>
<dbReference type="InterPro" id="IPR050570">
    <property type="entry name" value="Cell_wall_metabolism_enzyme"/>
</dbReference>
<reference evidence="2 3" key="1">
    <citation type="submission" date="2018-03" db="EMBL/GenBank/DDBJ databases">
        <title>Draft Genome Sequences of the Obligatory Marine Myxobacteria Enhygromyxa salina SWB005.</title>
        <authorList>
            <person name="Poehlein A."/>
            <person name="Moghaddam J.A."/>
            <person name="Harms H."/>
            <person name="Alanjari M."/>
            <person name="Koenig G.M."/>
            <person name="Daniel R."/>
            <person name="Schaeberle T.F."/>
        </authorList>
    </citation>
    <scope>NUCLEOTIDE SEQUENCE [LARGE SCALE GENOMIC DNA]</scope>
    <source>
        <strain evidence="2 3">SWB005</strain>
    </source>
</reference>
<organism evidence="2 3">
    <name type="scientific">Enhygromyxa salina</name>
    <dbReference type="NCBI Taxonomy" id="215803"/>
    <lineage>
        <taxon>Bacteria</taxon>
        <taxon>Pseudomonadati</taxon>
        <taxon>Myxococcota</taxon>
        <taxon>Polyangia</taxon>
        <taxon>Nannocystales</taxon>
        <taxon>Nannocystaceae</taxon>
        <taxon>Enhygromyxa</taxon>
    </lineage>
</organism>
<dbReference type="SUPFAM" id="SSF51261">
    <property type="entry name" value="Duplicated hybrid motif"/>
    <property type="match status" value="1"/>
</dbReference>
<dbReference type="PROSITE" id="PS51257">
    <property type="entry name" value="PROKAR_LIPOPROTEIN"/>
    <property type="match status" value="1"/>
</dbReference>
<dbReference type="InterPro" id="IPR016047">
    <property type="entry name" value="M23ase_b-sheet_dom"/>
</dbReference>
<feature type="domain" description="M23ase beta-sheet core" evidence="1">
    <location>
        <begin position="53"/>
        <end position="140"/>
    </location>
</feature>
<dbReference type="Proteomes" id="UP000237968">
    <property type="component" value="Unassembled WGS sequence"/>
</dbReference>
<protein>
    <submittedName>
        <fullName evidence="2">Glycyl-glycine endopeptidase ALE-1</fullName>
        <ecNumber evidence="2">3.4.24.75</ecNumber>
    </submittedName>
</protein>
<accession>A0A2S9XJX8</accession>
<dbReference type="Pfam" id="PF01551">
    <property type="entry name" value="Peptidase_M23"/>
    <property type="match status" value="1"/>
</dbReference>
<dbReference type="RefSeq" id="WP_106393709.1">
    <property type="nucleotide sequence ID" value="NZ_PVNK01000190.1"/>
</dbReference>
<name>A0A2S9XJX8_9BACT</name>
<dbReference type="GO" id="GO:0004222">
    <property type="term" value="F:metalloendopeptidase activity"/>
    <property type="evidence" value="ECO:0007669"/>
    <property type="project" value="TreeGrafter"/>
</dbReference>
<evidence type="ECO:0000313" key="2">
    <source>
        <dbReference type="EMBL" id="PRP93165.1"/>
    </source>
</evidence>
<evidence type="ECO:0000313" key="3">
    <source>
        <dbReference type="Proteomes" id="UP000237968"/>
    </source>
</evidence>
<dbReference type="CDD" id="cd12797">
    <property type="entry name" value="M23_peptidase"/>
    <property type="match status" value="1"/>
</dbReference>
<dbReference type="AlphaFoldDB" id="A0A2S9XJX8"/>
<dbReference type="EC" id="3.4.24.75" evidence="2"/>
<dbReference type="EMBL" id="PVNK01000190">
    <property type="protein sequence ID" value="PRP93165.1"/>
    <property type="molecule type" value="Genomic_DNA"/>
</dbReference>
<gene>
    <name evidence="2" type="ORF">ENSA5_44320</name>
</gene>
<evidence type="ECO:0000259" key="1">
    <source>
        <dbReference type="Pfam" id="PF01551"/>
    </source>
</evidence>
<keyword evidence="3" id="KW-1185">Reference proteome</keyword>
<dbReference type="PANTHER" id="PTHR21666">
    <property type="entry name" value="PEPTIDASE-RELATED"/>
    <property type="match status" value="1"/>
</dbReference>
<sequence>MRLELAATIFLTTLSLGCGSEEVVWPIANSAESDADQVSAPFGPRDQSGSYDFHAGIDFPVPEGTKVRAIKAGTVEKTVEWNGQTGPGNWVLIDHGGGEKSAYLHLSKISVDAGDTVNAGTTLGRSGSTGSSSEHLHMNYMLGVEHKGADESLAHNPLELLPHADMPTPGVEFNGNAVVLDIPDHPMTIQAITLEGGGESRTVDYADVVAVGNPDRDTQTQFGLHLEIGESDPGRFTLTLRPSPANFTPERVIVEDYAGELVLDEKR</sequence>
<comment type="caution">
    <text evidence="2">The sequence shown here is derived from an EMBL/GenBank/DDBJ whole genome shotgun (WGS) entry which is preliminary data.</text>
</comment>
<dbReference type="Gene3D" id="2.70.70.10">
    <property type="entry name" value="Glucose Permease (Domain IIA)"/>
    <property type="match status" value="1"/>
</dbReference>
<dbReference type="OrthoDB" id="9815245at2"/>
<proteinExistence type="predicted"/>
<dbReference type="PANTHER" id="PTHR21666:SF270">
    <property type="entry name" value="MUREIN HYDROLASE ACTIVATOR ENVC"/>
    <property type="match status" value="1"/>
</dbReference>
<dbReference type="InterPro" id="IPR011055">
    <property type="entry name" value="Dup_hybrid_motif"/>
</dbReference>